<keyword evidence="2" id="KW-0472">Membrane</keyword>
<keyword evidence="2" id="KW-1133">Transmembrane helix</keyword>
<evidence type="ECO:0000256" key="2">
    <source>
        <dbReference type="SAM" id="Phobius"/>
    </source>
</evidence>
<reference evidence="4 5" key="1">
    <citation type="submission" date="2018-05" db="EMBL/GenBank/DDBJ databases">
        <title>A metagenomic window into the 2 km-deep terrestrial subsurface aquifer revealed taxonomically and functionally diverse microbial community comprising novel uncultured bacterial lineages.</title>
        <authorList>
            <person name="Kadnikov V.V."/>
            <person name="Mardanov A.V."/>
            <person name="Beletsky A.V."/>
            <person name="Banks D."/>
            <person name="Pimenov N.V."/>
            <person name="Frank Y.A."/>
            <person name="Karnachuk O.V."/>
            <person name="Ravin N.V."/>
        </authorList>
    </citation>
    <scope>NUCLEOTIDE SEQUENCE [LARGE SCALE GENOMIC DNA]</scope>
    <source>
        <strain evidence="4">BY</strain>
    </source>
</reference>
<dbReference type="KEGG" id="schv:BRCON_2818"/>
<protein>
    <recommendedName>
        <fullName evidence="3">Peptidase MA-like domain-containing protein</fullName>
    </recommendedName>
</protein>
<feature type="region of interest" description="Disordered" evidence="1">
    <location>
        <begin position="290"/>
        <end position="317"/>
    </location>
</feature>
<keyword evidence="2" id="KW-0812">Transmembrane</keyword>
<dbReference type="InterPro" id="IPR039568">
    <property type="entry name" value="Peptidase_MA-like_dom"/>
</dbReference>
<gene>
    <name evidence="4" type="ORF">BRCON_2818</name>
</gene>
<dbReference type="AlphaFoldDB" id="A0A2Z4Y8J5"/>
<dbReference type="Proteomes" id="UP000262583">
    <property type="component" value="Chromosome"/>
</dbReference>
<sequence>MTLRSYFPKERVRARETMNFVVEYLAEDEPWIDDVISRAGAARNSLRSVVGEALLVQVRLVVAPTRELFVKMVGRWAENSVAVAAVRRAEPTVVLNAEAIRRGTPANFQATLLHEFVHIYLGLRCMRPLPRWFEEGVATLAAGEWDTEDAASVTWAAFIGGLIPIHQLEHSFPVDAAVQQLAYRQSASLVQFMMTQRQQSFARFVSNFTGEKGLPEIAQLWNPIYRDPLELSWRKELRSFRNWALLSFHSGLFWAFVAVLTLAAWLVKYLRNRARRREWEEEEKIYQALDEEEKSSASRYADPEEDEDDEPRPPWYA</sequence>
<accession>A0A2Z4Y8J5</accession>
<feature type="transmembrane region" description="Helical" evidence="2">
    <location>
        <begin position="243"/>
        <end position="267"/>
    </location>
</feature>
<evidence type="ECO:0000259" key="3">
    <source>
        <dbReference type="Pfam" id="PF13485"/>
    </source>
</evidence>
<organism evidence="4 5">
    <name type="scientific">Sumerlaea chitinivorans</name>
    <dbReference type="NCBI Taxonomy" id="2250252"/>
    <lineage>
        <taxon>Bacteria</taxon>
        <taxon>Candidatus Sumerlaeota</taxon>
        <taxon>Candidatus Sumerlaeia</taxon>
        <taxon>Candidatus Sumerlaeales</taxon>
        <taxon>Candidatus Sumerlaeaceae</taxon>
        <taxon>Candidatus Sumerlaea</taxon>
    </lineage>
</organism>
<evidence type="ECO:0000256" key="1">
    <source>
        <dbReference type="SAM" id="MobiDB-lite"/>
    </source>
</evidence>
<feature type="domain" description="Peptidase MA-like" evidence="3">
    <location>
        <begin position="110"/>
        <end position="208"/>
    </location>
</feature>
<dbReference type="EMBL" id="CP030759">
    <property type="protein sequence ID" value="AXA37560.1"/>
    <property type="molecule type" value="Genomic_DNA"/>
</dbReference>
<evidence type="ECO:0000313" key="4">
    <source>
        <dbReference type="EMBL" id="AXA37560.1"/>
    </source>
</evidence>
<dbReference type="Pfam" id="PF13485">
    <property type="entry name" value="Peptidase_MA_2"/>
    <property type="match status" value="1"/>
</dbReference>
<name>A0A2Z4Y8J5_SUMC1</name>
<proteinExistence type="predicted"/>
<evidence type="ECO:0000313" key="5">
    <source>
        <dbReference type="Proteomes" id="UP000262583"/>
    </source>
</evidence>